<feature type="compositionally biased region" description="Basic and acidic residues" evidence="1">
    <location>
        <begin position="137"/>
        <end position="150"/>
    </location>
</feature>
<feature type="region of interest" description="Disordered" evidence="1">
    <location>
        <begin position="137"/>
        <end position="156"/>
    </location>
</feature>
<keyword evidence="3" id="KW-1185">Reference proteome</keyword>
<protein>
    <submittedName>
        <fullName evidence="2">Uncharacterized protein</fullName>
    </submittedName>
</protein>
<reference evidence="2 3" key="1">
    <citation type="journal article" date="2020" name="Nature">
        <title>Six reference-quality genomes reveal evolution of bat adaptations.</title>
        <authorList>
            <person name="Jebb D."/>
            <person name="Huang Z."/>
            <person name="Pippel M."/>
            <person name="Hughes G.M."/>
            <person name="Lavrichenko K."/>
            <person name="Devanna P."/>
            <person name="Winkler S."/>
            <person name="Jermiin L.S."/>
            <person name="Skirmuntt E.C."/>
            <person name="Katzourakis A."/>
            <person name="Burkitt-Gray L."/>
            <person name="Ray D.A."/>
            <person name="Sullivan K.A.M."/>
            <person name="Roscito J.G."/>
            <person name="Kirilenko B.M."/>
            <person name="Davalos L.M."/>
            <person name="Corthals A.P."/>
            <person name="Power M.L."/>
            <person name="Jones G."/>
            <person name="Ransome R.D."/>
            <person name="Dechmann D.K.N."/>
            <person name="Locatelli A.G."/>
            <person name="Puechmaille S.J."/>
            <person name="Fedrigo O."/>
            <person name="Jarvis E.D."/>
            <person name="Hiller M."/>
            <person name="Vernes S.C."/>
            <person name="Myers E.W."/>
            <person name="Teeling E.C."/>
        </authorList>
    </citation>
    <scope>NUCLEOTIDE SEQUENCE [LARGE SCALE GENOMIC DNA]</scope>
    <source>
        <strain evidence="2">MMolMol1</strain>
        <tissue evidence="2">Muscle</tissue>
    </source>
</reference>
<name>A0A7J8FWN0_MOLMO</name>
<evidence type="ECO:0000256" key="1">
    <source>
        <dbReference type="SAM" id="MobiDB-lite"/>
    </source>
</evidence>
<feature type="region of interest" description="Disordered" evidence="1">
    <location>
        <begin position="57"/>
        <end position="94"/>
    </location>
</feature>
<dbReference type="Proteomes" id="UP000550707">
    <property type="component" value="Unassembled WGS sequence"/>
</dbReference>
<dbReference type="PANTHER" id="PTHR28348">
    <property type="entry name" value="UPF0193 PROTEIN EVG1"/>
    <property type="match status" value="1"/>
</dbReference>
<dbReference type="Pfam" id="PF05250">
    <property type="entry name" value="UPF0193"/>
    <property type="match status" value="1"/>
</dbReference>
<evidence type="ECO:0000313" key="2">
    <source>
        <dbReference type="EMBL" id="KAF6451829.1"/>
    </source>
</evidence>
<sequence length="156" mass="18219">MASQGRVEAATKGRGFWPCPKQATYTPGTCELLRAMMKESKLTKFQQRHIMDTMKRDLEKEKRRLQNILATGKDKEERKRKPPPVQREDPAPELDRFEELVREIQERKEFLADMEALGQGRQYRGIILAEISQKLREMEDIDRQRSEDLSKALAST</sequence>
<gene>
    <name evidence="2" type="ORF">HJG59_001830</name>
</gene>
<accession>A0A7J8FWN0</accession>
<comment type="caution">
    <text evidence="2">The sequence shown here is derived from an EMBL/GenBank/DDBJ whole genome shotgun (WGS) entry which is preliminary data.</text>
</comment>
<evidence type="ECO:0000313" key="3">
    <source>
        <dbReference type="Proteomes" id="UP000550707"/>
    </source>
</evidence>
<dbReference type="EMBL" id="JACASF010000010">
    <property type="protein sequence ID" value="KAF6451829.1"/>
    <property type="molecule type" value="Genomic_DNA"/>
</dbReference>
<dbReference type="PANTHER" id="PTHR28348:SF1">
    <property type="entry name" value="UPF0193 PROTEIN EVG1"/>
    <property type="match status" value="1"/>
</dbReference>
<proteinExistence type="predicted"/>
<dbReference type="InterPro" id="IPR007914">
    <property type="entry name" value="UPF0193"/>
</dbReference>
<dbReference type="AlphaFoldDB" id="A0A7J8FWN0"/>
<organism evidence="2 3">
    <name type="scientific">Molossus molossus</name>
    <name type="common">Pallas' mastiff bat</name>
    <name type="synonym">Vespertilio molossus</name>
    <dbReference type="NCBI Taxonomy" id="27622"/>
    <lineage>
        <taxon>Eukaryota</taxon>
        <taxon>Metazoa</taxon>
        <taxon>Chordata</taxon>
        <taxon>Craniata</taxon>
        <taxon>Vertebrata</taxon>
        <taxon>Euteleostomi</taxon>
        <taxon>Mammalia</taxon>
        <taxon>Eutheria</taxon>
        <taxon>Laurasiatheria</taxon>
        <taxon>Chiroptera</taxon>
        <taxon>Yangochiroptera</taxon>
        <taxon>Molossidae</taxon>
        <taxon>Molossus</taxon>
    </lineage>
</organism>